<reference evidence="1 2" key="1">
    <citation type="journal article" date="2024" name="Genome Biol. Evol.">
        <title>Chromosome-level genome assembly of the viviparous eelpout Zoarces viviparus.</title>
        <authorList>
            <person name="Fuhrmann N."/>
            <person name="Brasseur M.V."/>
            <person name="Bakowski C.E."/>
            <person name="Podsiadlowski L."/>
            <person name="Prost S."/>
            <person name="Krehenwinkel H."/>
            <person name="Mayer C."/>
        </authorList>
    </citation>
    <scope>NUCLEOTIDE SEQUENCE [LARGE SCALE GENOMIC DNA]</scope>
    <source>
        <strain evidence="1">NO-MEL_2022_Ind0_liver</strain>
    </source>
</reference>
<comment type="caution">
    <text evidence="1">The sequence shown here is derived from an EMBL/GenBank/DDBJ whole genome shotgun (WGS) entry which is preliminary data.</text>
</comment>
<accession>A0AAW1EHP2</accession>
<gene>
    <name evidence="1" type="ORF">VZT92_018521</name>
</gene>
<dbReference type="AlphaFoldDB" id="A0AAW1EHP2"/>
<dbReference type="Proteomes" id="UP001488805">
    <property type="component" value="Unassembled WGS sequence"/>
</dbReference>
<keyword evidence="2" id="KW-1185">Reference proteome</keyword>
<evidence type="ECO:0000313" key="1">
    <source>
        <dbReference type="EMBL" id="KAK9522028.1"/>
    </source>
</evidence>
<name>A0AAW1EHP2_ZOAVI</name>
<protein>
    <submittedName>
        <fullName evidence="1">Uncharacterized protein</fullName>
    </submittedName>
</protein>
<organism evidence="1 2">
    <name type="scientific">Zoarces viviparus</name>
    <name type="common">Viviparous eelpout</name>
    <name type="synonym">Blennius viviparus</name>
    <dbReference type="NCBI Taxonomy" id="48416"/>
    <lineage>
        <taxon>Eukaryota</taxon>
        <taxon>Metazoa</taxon>
        <taxon>Chordata</taxon>
        <taxon>Craniata</taxon>
        <taxon>Vertebrata</taxon>
        <taxon>Euteleostomi</taxon>
        <taxon>Actinopterygii</taxon>
        <taxon>Neopterygii</taxon>
        <taxon>Teleostei</taxon>
        <taxon>Neoteleostei</taxon>
        <taxon>Acanthomorphata</taxon>
        <taxon>Eupercaria</taxon>
        <taxon>Perciformes</taxon>
        <taxon>Cottioidei</taxon>
        <taxon>Zoarcales</taxon>
        <taxon>Zoarcidae</taxon>
        <taxon>Zoarcinae</taxon>
        <taxon>Zoarces</taxon>
    </lineage>
</organism>
<evidence type="ECO:0000313" key="2">
    <source>
        <dbReference type="Proteomes" id="UP001488805"/>
    </source>
</evidence>
<dbReference type="EMBL" id="JBCEZU010000221">
    <property type="protein sequence ID" value="KAK9522028.1"/>
    <property type="molecule type" value="Genomic_DNA"/>
</dbReference>
<sequence>MGLSDPLFLFPLGRSNLLFQQTSRPQRPLGERPSYQSSALQVVLQLDPSGAALSAWSSSCPCSETVLLGCSPPHSPAL</sequence>
<proteinExistence type="predicted"/>